<organism evidence="1 2">
    <name type="scientific">Spiromyces aspiralis</name>
    <dbReference type="NCBI Taxonomy" id="68401"/>
    <lineage>
        <taxon>Eukaryota</taxon>
        <taxon>Fungi</taxon>
        <taxon>Fungi incertae sedis</taxon>
        <taxon>Zoopagomycota</taxon>
        <taxon>Kickxellomycotina</taxon>
        <taxon>Kickxellomycetes</taxon>
        <taxon>Kickxellales</taxon>
        <taxon>Kickxellaceae</taxon>
        <taxon>Spiromyces</taxon>
    </lineage>
</organism>
<keyword evidence="2" id="KW-1185">Reference proteome</keyword>
<comment type="caution">
    <text evidence="1">The sequence shown here is derived from an EMBL/GenBank/DDBJ whole genome shotgun (WGS) entry which is preliminary data.</text>
</comment>
<keyword evidence="1" id="KW-0560">Oxidoreductase</keyword>
<evidence type="ECO:0000313" key="1">
    <source>
        <dbReference type="EMBL" id="KAJ1678964.1"/>
    </source>
</evidence>
<name>A0ACC1HX52_9FUNG</name>
<dbReference type="Proteomes" id="UP001145114">
    <property type="component" value="Unassembled WGS sequence"/>
</dbReference>
<dbReference type="EMBL" id="JAMZIH010000705">
    <property type="protein sequence ID" value="KAJ1678964.1"/>
    <property type="molecule type" value="Genomic_DNA"/>
</dbReference>
<protein>
    <submittedName>
        <fullName evidence="1">Large subunit of alpha-aminoadipate reductase</fullName>
        <ecNumber evidence="1">1.2.1.95</ecNumber>
    </submittedName>
</protein>
<evidence type="ECO:0000313" key="2">
    <source>
        <dbReference type="Proteomes" id="UP001145114"/>
    </source>
</evidence>
<feature type="non-terminal residue" evidence="1">
    <location>
        <position position="480"/>
    </location>
</feature>
<accession>A0ACC1HX52</accession>
<reference evidence="1" key="1">
    <citation type="submission" date="2022-06" db="EMBL/GenBank/DDBJ databases">
        <title>Phylogenomic reconstructions and comparative analyses of Kickxellomycotina fungi.</title>
        <authorList>
            <person name="Reynolds N.K."/>
            <person name="Stajich J.E."/>
            <person name="Barry K."/>
            <person name="Grigoriev I.V."/>
            <person name="Crous P."/>
            <person name="Smith M.E."/>
        </authorList>
    </citation>
    <scope>NUCLEOTIDE SEQUENCE</scope>
    <source>
        <strain evidence="1">RSA 2271</strain>
    </source>
</reference>
<gene>
    <name evidence="1" type="primary">LYS2_2</name>
    <name evidence="1" type="ORF">EV182_002999</name>
</gene>
<dbReference type="EC" id="1.2.1.95" evidence="1"/>
<proteinExistence type="predicted"/>
<sequence length="480" mass="52364">MPDIAPALDPVELESRIARWRDRLTSPTELQLPTDYPRPVPLKVVEGVEEFTLPESAGLAVLQLSLALQQQQQRGRQAPDDQTTASPFTVLLAAFAVLLHRYTAEEDIVVGSSSESSNPLVLRFNVKPSDTFLDVLRTVHNVEAVAARDEVPFDQLVTNLLGDAGDAVATSSSTSGYGESKTPSSLFRVRFFNQTDTNETTLRKTISAATDLTVIIRQKSTESLRKLHPLIQIQITYNQVLFSPARIRLIGAQLQRVLDAALTTSLVTQMGQVPGPDHHVGNIDIVSSLDRAVLPDPEADLNWSVFPGSITSTFVRNALAAPERPFVTETVLRSCDSGNNSNTGISAKIRKLIRTFNYGQILRAARIVSRYLRLGGIQREDVVVVYAYRGVDLVIAILGVLMAGATYSVIDPAYPPARQNIYLSVAKPRCLLIIEQAGELSDEVKAYVKDELEVVCTLPALAIQDDGQVRGGSLPGTNID</sequence>